<keyword evidence="5 6" id="KW-0472">Membrane</keyword>
<dbReference type="RefSeq" id="WP_060671531.1">
    <property type="nucleotide sequence ID" value="NZ_LIXZ01000003.1"/>
</dbReference>
<feature type="transmembrane region" description="Helical" evidence="6">
    <location>
        <begin position="7"/>
        <end position="26"/>
    </location>
</feature>
<keyword evidence="3 6" id="KW-0812">Transmembrane</keyword>
<reference evidence="8 9" key="1">
    <citation type="submission" date="2015-08" db="EMBL/GenBank/DDBJ databases">
        <title>Draft Genome Sequence of Bacillus vietnamensis UCD-SED5.</title>
        <authorList>
            <person name="Lee R.D."/>
            <person name="Jospin G."/>
            <person name="Lang J.M."/>
            <person name="Coil D.A."/>
            <person name="Eisen J.A."/>
        </authorList>
    </citation>
    <scope>NUCLEOTIDE SEQUENCE [LARGE SCALE GENOMIC DNA]</scope>
    <source>
        <strain evidence="8 9">UCD-SED5</strain>
    </source>
</reference>
<sequence length="281" mass="30327">MLKQVQSLLNISLGAFLIALNIHFFLSPNKVGTGGTSGAGIVLSQFMDLPVGVIMFTLDMLLFILGLLLIGPSFGLKSVFASLSLSGMVWGLEVFHPLQNPIGHDVLIQIVIGTLIGAIGVAMIFNQGASAGGTGVLAKVIHKFTGLELGRAVLASDVLIVLASAWFFGLQVGLYAFFGLLLKGMMIDRTLQFFNENKEVVIISEHSDDIKEFIVGDLERGATVHSAKGAFSDDQKEVITTIVGRKDFSKLKTYIQSTDEKAFITVHSMNEIWGNNFKSFA</sequence>
<accession>A0A0N8GH88</accession>
<dbReference type="OrthoDB" id="1758221at2"/>
<dbReference type="Gene3D" id="3.30.70.120">
    <property type="match status" value="1"/>
</dbReference>
<evidence type="ECO:0000313" key="9">
    <source>
        <dbReference type="Proteomes" id="UP000050398"/>
    </source>
</evidence>
<dbReference type="PIRSF" id="PIRSF006483">
    <property type="entry name" value="Membrane_protein_YitT"/>
    <property type="match status" value="1"/>
</dbReference>
<dbReference type="Pfam" id="PF02588">
    <property type="entry name" value="YitT_membrane"/>
    <property type="match status" value="1"/>
</dbReference>
<evidence type="ECO:0000256" key="4">
    <source>
        <dbReference type="ARBA" id="ARBA00022989"/>
    </source>
</evidence>
<evidence type="ECO:0000259" key="7">
    <source>
        <dbReference type="Pfam" id="PF10035"/>
    </source>
</evidence>
<dbReference type="AlphaFoldDB" id="A0A0N8GH88"/>
<keyword evidence="2" id="KW-1003">Cell membrane</keyword>
<name>A0A0N8GH88_9BACI</name>
<evidence type="ECO:0000256" key="1">
    <source>
        <dbReference type="ARBA" id="ARBA00004651"/>
    </source>
</evidence>
<protein>
    <recommendedName>
        <fullName evidence="7">DUF2179 domain-containing protein</fullName>
    </recommendedName>
</protein>
<evidence type="ECO:0000256" key="5">
    <source>
        <dbReference type="ARBA" id="ARBA00023136"/>
    </source>
</evidence>
<feature type="transmembrane region" description="Helical" evidence="6">
    <location>
        <begin position="158"/>
        <end position="182"/>
    </location>
</feature>
<dbReference type="CDD" id="cd16380">
    <property type="entry name" value="YitT_C"/>
    <property type="match status" value="1"/>
</dbReference>
<feature type="transmembrane region" description="Helical" evidence="6">
    <location>
        <begin position="46"/>
        <end position="70"/>
    </location>
</feature>
<dbReference type="GO" id="GO:0005886">
    <property type="term" value="C:plasma membrane"/>
    <property type="evidence" value="ECO:0007669"/>
    <property type="project" value="UniProtKB-SubCell"/>
</dbReference>
<organism evidence="8 9">
    <name type="scientific">Rossellomorea vietnamensis</name>
    <dbReference type="NCBI Taxonomy" id="218284"/>
    <lineage>
        <taxon>Bacteria</taxon>
        <taxon>Bacillati</taxon>
        <taxon>Bacillota</taxon>
        <taxon>Bacilli</taxon>
        <taxon>Bacillales</taxon>
        <taxon>Bacillaceae</taxon>
        <taxon>Rossellomorea</taxon>
    </lineage>
</organism>
<gene>
    <name evidence="8" type="ORF">AM506_05750</name>
</gene>
<comment type="caution">
    <text evidence="8">The sequence shown here is derived from an EMBL/GenBank/DDBJ whole genome shotgun (WGS) entry which is preliminary data.</text>
</comment>
<dbReference type="EMBL" id="LIXZ01000003">
    <property type="protein sequence ID" value="KPL60618.1"/>
    <property type="molecule type" value="Genomic_DNA"/>
</dbReference>
<dbReference type="Pfam" id="PF10035">
    <property type="entry name" value="DUF2179"/>
    <property type="match status" value="1"/>
</dbReference>
<keyword evidence="4 6" id="KW-1133">Transmembrane helix</keyword>
<dbReference type="PANTHER" id="PTHR33545:SF9">
    <property type="entry name" value="UPF0750 MEMBRANE PROTEIN YITE"/>
    <property type="match status" value="1"/>
</dbReference>
<evidence type="ECO:0000256" key="3">
    <source>
        <dbReference type="ARBA" id="ARBA00022692"/>
    </source>
</evidence>
<dbReference type="PATRIC" id="fig|218284.4.peg.2269"/>
<dbReference type="InterPro" id="IPR051461">
    <property type="entry name" value="UPF0750_membrane"/>
</dbReference>
<comment type="subcellular location">
    <subcellularLocation>
        <location evidence="1">Cell membrane</location>
        <topology evidence="1">Multi-pass membrane protein</topology>
    </subcellularLocation>
</comment>
<proteinExistence type="predicted"/>
<feature type="transmembrane region" description="Helical" evidence="6">
    <location>
        <begin position="106"/>
        <end position="125"/>
    </location>
</feature>
<evidence type="ECO:0000313" key="8">
    <source>
        <dbReference type="EMBL" id="KPL60618.1"/>
    </source>
</evidence>
<dbReference type="PANTHER" id="PTHR33545">
    <property type="entry name" value="UPF0750 MEMBRANE PROTEIN YITT-RELATED"/>
    <property type="match status" value="1"/>
</dbReference>
<evidence type="ECO:0000256" key="6">
    <source>
        <dbReference type="SAM" id="Phobius"/>
    </source>
</evidence>
<feature type="domain" description="DUF2179" evidence="7">
    <location>
        <begin position="220"/>
        <end position="274"/>
    </location>
</feature>
<dbReference type="InterPro" id="IPR003740">
    <property type="entry name" value="YitT"/>
</dbReference>
<evidence type="ECO:0000256" key="2">
    <source>
        <dbReference type="ARBA" id="ARBA00022475"/>
    </source>
</evidence>
<dbReference type="eggNOG" id="COG1284">
    <property type="taxonomic scope" value="Bacteria"/>
</dbReference>
<dbReference type="Proteomes" id="UP000050398">
    <property type="component" value="Unassembled WGS sequence"/>
</dbReference>
<dbReference type="InterPro" id="IPR019264">
    <property type="entry name" value="DUF2179"/>
</dbReference>
<dbReference type="InterPro" id="IPR015867">
    <property type="entry name" value="N-reg_PII/ATP_PRibTrfase_C"/>
</dbReference>